<sequence>MAWAVNMTRACKGCGSTRALVNAHVLPHAFYARMAKADGALQHLELGRYRKKSWLGFYDPEILCSSCDNRLSILDEYGAQVLLTSFDEPARFHRDSVGRIVAIDAAHVDRDRILRFFVSILWRAALSRKGPYRNVDLHGVIK</sequence>
<protein>
    <recommendedName>
        <fullName evidence="3">HNH endonuclease</fullName>
    </recommendedName>
</protein>
<dbReference type="EMBL" id="JBIGIC010000014">
    <property type="protein sequence ID" value="MFG6489746.1"/>
    <property type="molecule type" value="Genomic_DNA"/>
</dbReference>
<dbReference type="RefSeq" id="WP_394416137.1">
    <property type="nucleotide sequence ID" value="NZ_JBIGIC010000014.1"/>
</dbReference>
<comment type="caution">
    <text evidence="1">The sequence shown here is derived from an EMBL/GenBank/DDBJ whole genome shotgun (WGS) entry which is preliminary data.</text>
</comment>
<reference evidence="1 2" key="1">
    <citation type="submission" date="2024-08" db="EMBL/GenBank/DDBJ databases">
        <authorList>
            <person name="Lu H."/>
        </authorList>
    </citation>
    <scope>NUCLEOTIDE SEQUENCE [LARGE SCALE GENOMIC DNA]</scope>
    <source>
        <strain evidence="1 2">BYS78W</strain>
    </source>
</reference>
<organism evidence="1 2">
    <name type="scientific">Pelomonas candidula</name>
    <dbReference type="NCBI Taxonomy" id="3299025"/>
    <lineage>
        <taxon>Bacteria</taxon>
        <taxon>Pseudomonadati</taxon>
        <taxon>Pseudomonadota</taxon>
        <taxon>Betaproteobacteria</taxon>
        <taxon>Burkholderiales</taxon>
        <taxon>Sphaerotilaceae</taxon>
        <taxon>Roseateles</taxon>
    </lineage>
</organism>
<keyword evidence="2" id="KW-1185">Reference proteome</keyword>
<name>A0ABW7HIM8_9BURK</name>
<dbReference type="Proteomes" id="UP001606134">
    <property type="component" value="Unassembled WGS sequence"/>
</dbReference>
<proteinExistence type="predicted"/>
<evidence type="ECO:0000313" key="1">
    <source>
        <dbReference type="EMBL" id="MFG6489746.1"/>
    </source>
</evidence>
<evidence type="ECO:0000313" key="2">
    <source>
        <dbReference type="Proteomes" id="UP001606134"/>
    </source>
</evidence>
<gene>
    <name evidence="1" type="ORF">ACG04R_23925</name>
</gene>
<accession>A0ABW7HIM8</accession>
<evidence type="ECO:0008006" key="3">
    <source>
        <dbReference type="Google" id="ProtNLM"/>
    </source>
</evidence>